<dbReference type="AlphaFoldDB" id="A0A286UU58"/>
<gene>
    <name evidence="6" type="ORF">PNOK_0020400</name>
</gene>
<organism evidence="6 7">
    <name type="scientific">Pyrrhoderma noxium</name>
    <dbReference type="NCBI Taxonomy" id="2282107"/>
    <lineage>
        <taxon>Eukaryota</taxon>
        <taxon>Fungi</taxon>
        <taxon>Dikarya</taxon>
        <taxon>Basidiomycota</taxon>
        <taxon>Agaricomycotina</taxon>
        <taxon>Agaricomycetes</taxon>
        <taxon>Hymenochaetales</taxon>
        <taxon>Hymenochaetaceae</taxon>
        <taxon>Pyrrhoderma</taxon>
    </lineage>
</organism>
<dbReference type="PRINTS" id="PR00465">
    <property type="entry name" value="EP450IV"/>
</dbReference>
<evidence type="ECO:0000256" key="3">
    <source>
        <dbReference type="ARBA" id="ARBA00022723"/>
    </source>
</evidence>
<keyword evidence="3 5" id="KW-0479">Metal-binding</keyword>
<evidence type="ECO:0000256" key="1">
    <source>
        <dbReference type="ARBA" id="ARBA00001971"/>
    </source>
</evidence>
<feature type="binding site" description="axial binding residue" evidence="5">
    <location>
        <position position="510"/>
    </location>
    <ligand>
        <name>heme</name>
        <dbReference type="ChEBI" id="CHEBI:30413"/>
    </ligand>
    <ligandPart>
        <name>Fe</name>
        <dbReference type="ChEBI" id="CHEBI:18248"/>
    </ligandPart>
</feature>
<comment type="cofactor">
    <cofactor evidence="1 5">
        <name>heme</name>
        <dbReference type="ChEBI" id="CHEBI:30413"/>
    </cofactor>
</comment>
<dbReference type="GO" id="GO:0020037">
    <property type="term" value="F:heme binding"/>
    <property type="evidence" value="ECO:0007669"/>
    <property type="project" value="InterPro"/>
</dbReference>
<comment type="similarity">
    <text evidence="2">Belongs to the cytochrome P450 family.</text>
</comment>
<accession>A0A286UU58</accession>
<keyword evidence="7" id="KW-1185">Reference proteome</keyword>
<dbReference type="EMBL" id="NBII01000001">
    <property type="protein sequence ID" value="PAV23136.1"/>
    <property type="molecule type" value="Genomic_DNA"/>
</dbReference>
<proteinExistence type="inferred from homology"/>
<dbReference type="GO" id="GO:0005506">
    <property type="term" value="F:iron ion binding"/>
    <property type="evidence" value="ECO:0007669"/>
    <property type="project" value="InterPro"/>
</dbReference>
<evidence type="ECO:0000256" key="5">
    <source>
        <dbReference type="PIRSR" id="PIRSR602403-1"/>
    </source>
</evidence>
<comment type="caution">
    <text evidence="6">The sequence shown here is derived from an EMBL/GenBank/DDBJ whole genome shotgun (WGS) entry which is preliminary data.</text>
</comment>
<dbReference type="STRING" id="2282107.A0A286UU58"/>
<sequence length="565" mass="63581">MDWIIQTFTADTGSLKEDHCPSQHGISHEPFYRRQDDRNRFLRTPTLETPGPKGSLFSLRYILYGEFPAIMRAEAGILQRQWAKLYGTVVRAVGPFGIERVMFLSPASMQKVLVSDWIEYPRPDYMRNILGIVAGYGLLTVTGDEHRMMRRAMNPAFSIPSLTAQTDMYYKPIFSLVEILKSQIKDGLDVSGNKSKARGKVIYMYDWMSKVTLDIICLTAFGYDSDSLHNPSNELAEAYHDLISLQNGRNLARIILLVSIPGAPQLLRSDWLYRHCEWLTNSKYEYLRCAGILVASMRRIKNVSAGILAEKISEASAIVASDSTLEGKKDVMSLLVQSRIRDLGHGSEGYKMSDSMMMEQVLTFLGAGHETTASGLAWTLWLLATHPEVQTRLRVEVTPVLETNPNPDFRTLRSMEYLDNVVMESLRVFPPVPMTMRKAGKGDYIDGVWVPKGTLFYIAIRVINTYKGFWGEDAEQFRPERWTKLPEAPPAPAYHPTHSFQSFIAGPHHCIGKTMAIIEMKAILAIMIANFTFEPAFAGQTAKPTAAVTMKPADNLPLLVRPVDL</sequence>
<evidence type="ECO:0000256" key="4">
    <source>
        <dbReference type="ARBA" id="ARBA00023004"/>
    </source>
</evidence>
<dbReference type="Pfam" id="PF00067">
    <property type="entry name" value="p450"/>
    <property type="match status" value="2"/>
</dbReference>
<dbReference type="InterPro" id="IPR001128">
    <property type="entry name" value="Cyt_P450"/>
</dbReference>
<dbReference type="OrthoDB" id="10029320at2759"/>
<dbReference type="GO" id="GO:0004497">
    <property type="term" value="F:monooxygenase activity"/>
    <property type="evidence" value="ECO:0007669"/>
    <property type="project" value="InterPro"/>
</dbReference>
<evidence type="ECO:0000313" key="7">
    <source>
        <dbReference type="Proteomes" id="UP000217199"/>
    </source>
</evidence>
<evidence type="ECO:0000313" key="6">
    <source>
        <dbReference type="EMBL" id="PAV23136.1"/>
    </source>
</evidence>
<protein>
    <submittedName>
        <fullName evidence="6">Cytochrome P450</fullName>
    </submittedName>
</protein>
<dbReference type="PANTHER" id="PTHR24291:SF175">
    <property type="entry name" value="CYTOCHROME P450"/>
    <property type="match status" value="1"/>
</dbReference>
<keyword evidence="4 5" id="KW-0408">Iron</keyword>
<evidence type="ECO:0000256" key="2">
    <source>
        <dbReference type="ARBA" id="ARBA00010617"/>
    </source>
</evidence>
<dbReference type="GO" id="GO:0016705">
    <property type="term" value="F:oxidoreductase activity, acting on paired donors, with incorporation or reduction of molecular oxygen"/>
    <property type="evidence" value="ECO:0007669"/>
    <property type="project" value="InterPro"/>
</dbReference>
<dbReference type="Proteomes" id="UP000217199">
    <property type="component" value="Unassembled WGS sequence"/>
</dbReference>
<dbReference type="PANTHER" id="PTHR24291">
    <property type="entry name" value="CYTOCHROME P450 FAMILY 4"/>
    <property type="match status" value="1"/>
</dbReference>
<dbReference type="Gene3D" id="1.10.630.10">
    <property type="entry name" value="Cytochrome P450"/>
    <property type="match status" value="1"/>
</dbReference>
<dbReference type="SUPFAM" id="SSF48264">
    <property type="entry name" value="Cytochrome P450"/>
    <property type="match status" value="1"/>
</dbReference>
<keyword evidence="5" id="KW-0349">Heme</keyword>
<name>A0A286UU58_9AGAM</name>
<dbReference type="PRINTS" id="PR00385">
    <property type="entry name" value="P450"/>
</dbReference>
<dbReference type="InterPro" id="IPR036396">
    <property type="entry name" value="Cyt_P450_sf"/>
</dbReference>
<dbReference type="InParanoid" id="A0A286UU58"/>
<dbReference type="InterPro" id="IPR050196">
    <property type="entry name" value="Cytochrome_P450_Monoox"/>
</dbReference>
<dbReference type="InterPro" id="IPR002403">
    <property type="entry name" value="Cyt_P450_E_grp-IV"/>
</dbReference>
<reference evidence="6 7" key="1">
    <citation type="journal article" date="2017" name="Mol. Ecol.">
        <title>Comparative and population genomic landscape of Phellinus noxius: A hypervariable fungus causing root rot in trees.</title>
        <authorList>
            <person name="Chung C.L."/>
            <person name="Lee T.J."/>
            <person name="Akiba M."/>
            <person name="Lee H.H."/>
            <person name="Kuo T.H."/>
            <person name="Liu D."/>
            <person name="Ke H.M."/>
            <person name="Yokoi T."/>
            <person name="Roa M.B."/>
            <person name="Lu M.J."/>
            <person name="Chang Y.Y."/>
            <person name="Ann P.J."/>
            <person name="Tsai J.N."/>
            <person name="Chen C.Y."/>
            <person name="Tzean S.S."/>
            <person name="Ota Y."/>
            <person name="Hattori T."/>
            <person name="Sahashi N."/>
            <person name="Liou R.F."/>
            <person name="Kikuchi T."/>
            <person name="Tsai I.J."/>
        </authorList>
    </citation>
    <scope>NUCLEOTIDE SEQUENCE [LARGE SCALE GENOMIC DNA]</scope>
    <source>
        <strain evidence="6 7">FFPRI411160</strain>
    </source>
</reference>